<dbReference type="EMBL" id="JAHQCS010000095">
    <property type="protein sequence ID" value="MBU9712248.1"/>
    <property type="molecule type" value="Genomic_DNA"/>
</dbReference>
<organism evidence="7 8">
    <name type="scientific">Evansella tamaricis</name>
    <dbReference type="NCBI Taxonomy" id="2069301"/>
    <lineage>
        <taxon>Bacteria</taxon>
        <taxon>Bacillati</taxon>
        <taxon>Bacillota</taxon>
        <taxon>Bacilli</taxon>
        <taxon>Bacillales</taxon>
        <taxon>Bacillaceae</taxon>
        <taxon>Evansella</taxon>
    </lineage>
</organism>
<sequence>MEKKILVGIDVGGTTVKLAFIDEDGEIITKWEIPTNKSESGRYIVTDIGATIVNKLEEEKISMSNVKAVGIGAPGFIDVENGLIFEAVNLGWKNFELKKELESILHIPTFVDNDANLAAVGEMWKGAGNGSKNVVCVTLGTGVGGGIIAGGEIIHGESGMAGEIGHIASVVEGGAPCNCGKTGCLETVSSATGIARLGMEAVESNPTGILKEKWEANGVLTSRDIFDAAIEGDSLAESVVETSTYYLGFALANMSNTLNPETIVIGGGVSKAGSYLVDLVRKSFNQFAIPKVAKETNIRIATLGNDAGVIGAAWLGKQRSQ</sequence>
<reference evidence="7 8" key="1">
    <citation type="submission" date="2021-06" db="EMBL/GenBank/DDBJ databases">
        <title>Bacillus sp. RD4P76, an endophyte from a halophyte.</title>
        <authorList>
            <person name="Sun J.-Q."/>
        </authorList>
    </citation>
    <scope>NUCLEOTIDE SEQUENCE [LARGE SCALE GENOMIC DNA]</scope>
    <source>
        <strain evidence="7 8">CGMCC 1.15917</strain>
    </source>
</reference>
<dbReference type="RefSeq" id="WP_217066433.1">
    <property type="nucleotide sequence ID" value="NZ_JAHQCS010000095.1"/>
</dbReference>
<dbReference type="PANTHER" id="PTHR18964:SF149">
    <property type="entry name" value="BIFUNCTIONAL UDP-N-ACETYLGLUCOSAMINE 2-EPIMERASE_N-ACETYLMANNOSAMINE KINASE"/>
    <property type="match status" value="1"/>
</dbReference>
<dbReference type="Pfam" id="PF00480">
    <property type="entry name" value="ROK"/>
    <property type="match status" value="1"/>
</dbReference>
<evidence type="ECO:0000256" key="6">
    <source>
        <dbReference type="ARBA" id="ARBA00022840"/>
    </source>
</evidence>
<gene>
    <name evidence="7" type="ORF">KS419_10890</name>
</gene>
<dbReference type="NCBIfam" id="TIGR00744">
    <property type="entry name" value="ROK_glcA_fam"/>
    <property type="match status" value="1"/>
</dbReference>
<keyword evidence="5" id="KW-0418">Kinase</keyword>
<dbReference type="InterPro" id="IPR004654">
    <property type="entry name" value="ROK_glcA"/>
</dbReference>
<keyword evidence="8" id="KW-1185">Reference proteome</keyword>
<evidence type="ECO:0000256" key="4">
    <source>
        <dbReference type="ARBA" id="ARBA00022741"/>
    </source>
</evidence>
<dbReference type="InterPro" id="IPR049874">
    <property type="entry name" value="ROK_cs"/>
</dbReference>
<keyword evidence="4" id="KW-0547">Nucleotide-binding</keyword>
<comment type="similarity">
    <text evidence="1">Belongs to the ROK (NagC/XylR) family.</text>
</comment>
<evidence type="ECO:0000313" key="8">
    <source>
        <dbReference type="Proteomes" id="UP000784880"/>
    </source>
</evidence>
<keyword evidence="3 7" id="KW-0808">Transferase</keyword>
<protein>
    <recommendedName>
        <fullName evidence="2">glucokinase</fullName>
        <ecNumber evidence="2">2.7.1.2</ecNumber>
    </recommendedName>
</protein>
<dbReference type="PANTHER" id="PTHR18964">
    <property type="entry name" value="ROK (REPRESSOR, ORF, KINASE) FAMILY"/>
    <property type="match status" value="1"/>
</dbReference>
<dbReference type="GO" id="GO:0004340">
    <property type="term" value="F:glucokinase activity"/>
    <property type="evidence" value="ECO:0007669"/>
    <property type="project" value="UniProtKB-EC"/>
</dbReference>
<dbReference type="PROSITE" id="PS01125">
    <property type="entry name" value="ROK"/>
    <property type="match status" value="1"/>
</dbReference>
<evidence type="ECO:0000256" key="5">
    <source>
        <dbReference type="ARBA" id="ARBA00022777"/>
    </source>
</evidence>
<evidence type="ECO:0000313" key="7">
    <source>
        <dbReference type="EMBL" id="MBU9712248.1"/>
    </source>
</evidence>
<dbReference type="EC" id="2.7.1.2" evidence="2"/>
<comment type="caution">
    <text evidence="7">The sequence shown here is derived from an EMBL/GenBank/DDBJ whole genome shotgun (WGS) entry which is preliminary data.</text>
</comment>
<evidence type="ECO:0000256" key="3">
    <source>
        <dbReference type="ARBA" id="ARBA00022679"/>
    </source>
</evidence>
<evidence type="ECO:0000256" key="2">
    <source>
        <dbReference type="ARBA" id="ARBA00012323"/>
    </source>
</evidence>
<keyword evidence="6" id="KW-0067">ATP-binding</keyword>
<evidence type="ECO:0000256" key="1">
    <source>
        <dbReference type="ARBA" id="ARBA00006479"/>
    </source>
</evidence>
<dbReference type="InterPro" id="IPR000600">
    <property type="entry name" value="ROK"/>
</dbReference>
<accession>A0ABS6JFE9</accession>
<name>A0ABS6JFE9_9BACI</name>
<dbReference type="Proteomes" id="UP000784880">
    <property type="component" value="Unassembled WGS sequence"/>
</dbReference>
<proteinExistence type="inferred from homology"/>